<dbReference type="InParanoid" id="A0A1X7TFS4"/>
<dbReference type="InterPro" id="IPR011009">
    <property type="entry name" value="Kinase-like_dom_sf"/>
</dbReference>
<accession>A0A1X7TFS4</accession>
<dbReference type="EnsemblMetazoa" id="Aqu2.1.13382_001">
    <property type="protein sequence ID" value="Aqu2.1.13382_001"/>
    <property type="gene ID" value="Aqu2.1.13382"/>
</dbReference>
<feature type="domain" description="Protein kinase" evidence="1">
    <location>
        <begin position="1"/>
        <end position="87"/>
    </location>
</feature>
<organism evidence="2">
    <name type="scientific">Amphimedon queenslandica</name>
    <name type="common">Sponge</name>
    <dbReference type="NCBI Taxonomy" id="400682"/>
    <lineage>
        <taxon>Eukaryota</taxon>
        <taxon>Metazoa</taxon>
        <taxon>Porifera</taxon>
        <taxon>Demospongiae</taxon>
        <taxon>Heteroscleromorpha</taxon>
        <taxon>Haplosclerida</taxon>
        <taxon>Niphatidae</taxon>
        <taxon>Amphimedon</taxon>
    </lineage>
</organism>
<dbReference type="PROSITE" id="PS50011">
    <property type="entry name" value="PROTEIN_KINASE_DOM"/>
    <property type="match status" value="1"/>
</dbReference>
<proteinExistence type="predicted"/>
<dbReference type="Pfam" id="PF07714">
    <property type="entry name" value="PK_Tyr_Ser-Thr"/>
    <property type="match status" value="1"/>
</dbReference>
<dbReference type="AlphaFoldDB" id="A0A1X7TFS4"/>
<dbReference type="InterPro" id="IPR001245">
    <property type="entry name" value="Ser-Thr/Tyr_kinase_cat_dom"/>
</dbReference>
<name>A0A1X7TFS4_AMPQE</name>
<dbReference type="SUPFAM" id="SSF56112">
    <property type="entry name" value="Protein kinase-like (PK-like)"/>
    <property type="match status" value="1"/>
</dbReference>
<dbReference type="GO" id="GO:0005524">
    <property type="term" value="F:ATP binding"/>
    <property type="evidence" value="ECO:0007669"/>
    <property type="project" value="InterPro"/>
</dbReference>
<sequence>MPGTAAYAAPEAPIPDQHSPAMDVYSYSVLLMEMNLHSKLEMTTSEREVQAGSVSWSDMKSLIQRGLNVDPRARPTMAQVIESLERMNI</sequence>
<dbReference type="InterPro" id="IPR000719">
    <property type="entry name" value="Prot_kinase_dom"/>
</dbReference>
<dbReference type="Gene3D" id="1.10.510.10">
    <property type="entry name" value="Transferase(Phosphotransferase) domain 1"/>
    <property type="match status" value="1"/>
</dbReference>
<protein>
    <recommendedName>
        <fullName evidence="1">Protein kinase domain-containing protein</fullName>
    </recommendedName>
</protein>
<dbReference type="GO" id="GO:0004672">
    <property type="term" value="F:protein kinase activity"/>
    <property type="evidence" value="ECO:0007669"/>
    <property type="project" value="InterPro"/>
</dbReference>
<evidence type="ECO:0000259" key="1">
    <source>
        <dbReference type="PROSITE" id="PS50011"/>
    </source>
</evidence>
<evidence type="ECO:0000313" key="2">
    <source>
        <dbReference type="EnsemblMetazoa" id="Aqu2.1.13382_001"/>
    </source>
</evidence>
<reference evidence="2" key="1">
    <citation type="submission" date="2017-05" db="UniProtKB">
        <authorList>
            <consortium name="EnsemblMetazoa"/>
        </authorList>
    </citation>
    <scope>IDENTIFICATION</scope>
</reference>